<comment type="caution">
    <text evidence="2">The sequence shown here is derived from an EMBL/GenBank/DDBJ whole genome shotgun (WGS) entry which is preliminary data.</text>
</comment>
<feature type="region of interest" description="Disordered" evidence="1">
    <location>
        <begin position="194"/>
        <end position="223"/>
    </location>
</feature>
<name>A0ABW5H864_9PSEU</name>
<sequence>MSVSACQLPVAQGEGEQDSGTFAVGWPGTARDTSTLSGSATAVKIDSAAGYVRLRSGGTAGTITVEREIRYQGTKPEGTWHRLTGSTLELDGNCGNQCIVSYTVTAPDRMAATGKMGAGEFEAAKISSLDLTMSAGRLAVQDCAGPVKAVTTVGEVDITMSTPADATVKTNVGAVSLNVPGTDYAVSAKTTVGDRSGTLPDRQSGAHRIDVSSSAGEIRLDSH</sequence>
<evidence type="ECO:0000256" key="1">
    <source>
        <dbReference type="SAM" id="MobiDB-lite"/>
    </source>
</evidence>
<feature type="region of interest" description="Disordered" evidence="1">
    <location>
        <begin position="1"/>
        <end position="20"/>
    </location>
</feature>
<gene>
    <name evidence="2" type="ORF">ACFSVL_18020</name>
</gene>
<dbReference type="EMBL" id="JBHUKS010000012">
    <property type="protein sequence ID" value="MFD2469289.1"/>
    <property type="molecule type" value="Genomic_DNA"/>
</dbReference>
<keyword evidence="3" id="KW-1185">Reference proteome</keyword>
<organism evidence="2 3">
    <name type="scientific">Amycolatopsis silviterrae</name>
    <dbReference type="NCBI Taxonomy" id="1656914"/>
    <lineage>
        <taxon>Bacteria</taxon>
        <taxon>Bacillati</taxon>
        <taxon>Actinomycetota</taxon>
        <taxon>Actinomycetes</taxon>
        <taxon>Pseudonocardiales</taxon>
        <taxon>Pseudonocardiaceae</taxon>
        <taxon>Amycolatopsis</taxon>
    </lineage>
</organism>
<dbReference type="Proteomes" id="UP001597483">
    <property type="component" value="Unassembled WGS sequence"/>
</dbReference>
<protein>
    <submittedName>
        <fullName evidence="2">DUF4097 family beta strand repeat-containing protein</fullName>
    </submittedName>
</protein>
<evidence type="ECO:0000313" key="3">
    <source>
        <dbReference type="Proteomes" id="UP001597483"/>
    </source>
</evidence>
<evidence type="ECO:0000313" key="2">
    <source>
        <dbReference type="EMBL" id="MFD2469289.1"/>
    </source>
</evidence>
<proteinExistence type="predicted"/>
<reference evidence="3" key="1">
    <citation type="journal article" date="2019" name="Int. J. Syst. Evol. Microbiol.">
        <title>The Global Catalogue of Microorganisms (GCM) 10K type strain sequencing project: providing services to taxonomists for standard genome sequencing and annotation.</title>
        <authorList>
            <consortium name="The Broad Institute Genomics Platform"/>
            <consortium name="The Broad Institute Genome Sequencing Center for Infectious Disease"/>
            <person name="Wu L."/>
            <person name="Ma J."/>
        </authorList>
    </citation>
    <scope>NUCLEOTIDE SEQUENCE [LARGE SCALE GENOMIC DNA]</scope>
    <source>
        <strain evidence="3">CGMCC 4.7641</strain>
    </source>
</reference>
<accession>A0ABW5H864</accession>
<dbReference type="RefSeq" id="WP_378305550.1">
    <property type="nucleotide sequence ID" value="NZ_JBHUKS010000012.1"/>
</dbReference>